<dbReference type="Proteomes" id="UP000751190">
    <property type="component" value="Unassembled WGS sequence"/>
</dbReference>
<feature type="compositionally biased region" description="Basic and acidic residues" evidence="14">
    <location>
        <begin position="20"/>
        <end position="48"/>
    </location>
</feature>
<keyword evidence="10" id="KW-0206">Cytoskeleton</keyword>
<dbReference type="GO" id="GO:0030154">
    <property type="term" value="P:cell differentiation"/>
    <property type="evidence" value="ECO:0007669"/>
    <property type="project" value="UniProtKB-KW"/>
</dbReference>
<proteinExistence type="inferred from homology"/>
<dbReference type="AlphaFoldDB" id="A0A8J6CA98"/>
<feature type="compositionally biased region" description="Low complexity" evidence="14">
    <location>
        <begin position="408"/>
        <end position="441"/>
    </location>
</feature>
<keyword evidence="8" id="KW-0175">Coiled coil</keyword>
<evidence type="ECO:0000313" key="18">
    <source>
        <dbReference type="EMBL" id="KAG8462395.1"/>
    </source>
</evidence>
<evidence type="ECO:0000256" key="12">
    <source>
        <dbReference type="ARBA" id="ARBA00031627"/>
    </source>
</evidence>
<dbReference type="Pfam" id="PF24656">
    <property type="entry name" value="CEPT76_peptidase"/>
    <property type="match status" value="2"/>
</dbReference>
<evidence type="ECO:0000256" key="7">
    <source>
        <dbReference type="ARBA" id="ARBA00022871"/>
    </source>
</evidence>
<dbReference type="GO" id="GO:0048870">
    <property type="term" value="P:cell motility"/>
    <property type="evidence" value="ECO:0007669"/>
    <property type="project" value="TreeGrafter"/>
</dbReference>
<dbReference type="GO" id="GO:0031514">
    <property type="term" value="C:motile cilium"/>
    <property type="evidence" value="ECO:0007669"/>
    <property type="project" value="TreeGrafter"/>
</dbReference>
<evidence type="ECO:0000256" key="5">
    <source>
        <dbReference type="ARBA" id="ARBA00022782"/>
    </source>
</evidence>
<protein>
    <recommendedName>
        <fullName evidence="3">Dynein regulatory complex subunit 7</fullName>
    </recommendedName>
    <alternativeName>
        <fullName evidence="12">Coiled-coil domain-containing protein 135</fullName>
    </alternativeName>
    <alternativeName>
        <fullName evidence="13">Coiled-coil domain-containing protein lobo homolog</fullName>
    </alternativeName>
</protein>
<evidence type="ECO:0000256" key="9">
    <source>
        <dbReference type="ARBA" id="ARBA00023069"/>
    </source>
</evidence>
<keyword evidence="4" id="KW-0963">Cytoplasm</keyword>
<accession>A0A8J6CA98</accession>
<dbReference type="InterPro" id="IPR056290">
    <property type="entry name" value="CEPT76/DRC7_peptidase-like_dom"/>
</dbReference>
<evidence type="ECO:0000256" key="13">
    <source>
        <dbReference type="ARBA" id="ARBA00031733"/>
    </source>
</evidence>
<evidence type="ECO:0000256" key="10">
    <source>
        <dbReference type="ARBA" id="ARBA00023212"/>
    </source>
</evidence>
<dbReference type="Pfam" id="PF24671">
    <property type="entry name" value="DRC7_C"/>
    <property type="match status" value="1"/>
</dbReference>
<dbReference type="SUPFAM" id="SSF54001">
    <property type="entry name" value="Cysteine proteinases"/>
    <property type="match status" value="1"/>
</dbReference>
<feature type="region of interest" description="Disordered" evidence="14">
    <location>
        <begin position="248"/>
        <end position="285"/>
    </location>
</feature>
<dbReference type="InterPro" id="IPR056292">
    <property type="entry name" value="DRC7_C"/>
</dbReference>
<feature type="domain" description="Dynein regulatory complex subunit 7 C-terminal" evidence="17">
    <location>
        <begin position="813"/>
        <end position="920"/>
    </location>
</feature>
<evidence type="ECO:0000259" key="15">
    <source>
        <dbReference type="Pfam" id="PF24656"/>
    </source>
</evidence>
<keyword evidence="11" id="KW-0966">Cell projection</keyword>
<evidence type="ECO:0000259" key="17">
    <source>
        <dbReference type="Pfam" id="PF24671"/>
    </source>
</evidence>
<keyword evidence="5" id="KW-0221">Differentiation</keyword>
<comment type="similarity">
    <text evidence="2">Belongs to the DRC7 family.</text>
</comment>
<feature type="domain" description="CEP76/DRC7 peptidase-like" evidence="15">
    <location>
        <begin position="165"/>
        <end position="206"/>
    </location>
</feature>
<keyword evidence="7" id="KW-0744">Spermatogenesis</keyword>
<gene>
    <name evidence="18" type="ORF">KFE25_012215</name>
</gene>
<feature type="region of interest" description="Disordered" evidence="14">
    <location>
        <begin position="379"/>
        <end position="441"/>
    </location>
</feature>
<evidence type="ECO:0000313" key="19">
    <source>
        <dbReference type="Proteomes" id="UP000751190"/>
    </source>
</evidence>
<evidence type="ECO:0000256" key="14">
    <source>
        <dbReference type="SAM" id="MobiDB-lite"/>
    </source>
</evidence>
<reference evidence="18" key="1">
    <citation type="submission" date="2021-05" db="EMBL/GenBank/DDBJ databases">
        <title>The genome of the haptophyte Pavlova lutheri (Diacronema luteri, Pavlovales) - a model for lipid biosynthesis in eukaryotic algae.</title>
        <authorList>
            <person name="Hulatt C.J."/>
            <person name="Posewitz M.C."/>
        </authorList>
    </citation>
    <scope>NUCLEOTIDE SEQUENCE</scope>
    <source>
        <strain evidence="18">NIVA-4/92</strain>
    </source>
</reference>
<dbReference type="InterPro" id="IPR033551">
    <property type="entry name" value="DRC7/lobo"/>
</dbReference>
<comment type="subcellular location">
    <subcellularLocation>
        <location evidence="1">Cytoplasm</location>
        <location evidence="1">Cytoskeleton</location>
        <location evidence="1">Flagellum axoneme</location>
    </subcellularLocation>
</comment>
<dbReference type="OrthoDB" id="10262874at2759"/>
<evidence type="ECO:0000256" key="4">
    <source>
        <dbReference type="ARBA" id="ARBA00022490"/>
    </source>
</evidence>
<dbReference type="PANTHER" id="PTHR35249">
    <property type="entry name" value="DYNEIN REGULATORY COMPLEX SUBUNIT 7"/>
    <property type="match status" value="1"/>
</dbReference>
<dbReference type="GO" id="GO:0007283">
    <property type="term" value="P:spermatogenesis"/>
    <property type="evidence" value="ECO:0007669"/>
    <property type="project" value="UniProtKB-KW"/>
</dbReference>
<dbReference type="InterPro" id="IPR056291">
    <property type="entry name" value="MORN_DRC7"/>
</dbReference>
<evidence type="ECO:0000259" key="16">
    <source>
        <dbReference type="Pfam" id="PF24667"/>
    </source>
</evidence>
<dbReference type="InterPro" id="IPR038765">
    <property type="entry name" value="Papain-like_cys_pep_sf"/>
</dbReference>
<organism evidence="18 19">
    <name type="scientific">Diacronema lutheri</name>
    <name type="common">Unicellular marine alga</name>
    <name type="synonym">Monochrysis lutheri</name>
    <dbReference type="NCBI Taxonomy" id="2081491"/>
    <lineage>
        <taxon>Eukaryota</taxon>
        <taxon>Haptista</taxon>
        <taxon>Haptophyta</taxon>
        <taxon>Pavlovophyceae</taxon>
        <taxon>Pavlovales</taxon>
        <taxon>Pavlovaceae</taxon>
        <taxon>Diacronema</taxon>
    </lineage>
</organism>
<evidence type="ECO:0000256" key="6">
    <source>
        <dbReference type="ARBA" id="ARBA00022846"/>
    </source>
</evidence>
<evidence type="ECO:0000256" key="11">
    <source>
        <dbReference type="ARBA" id="ARBA00023273"/>
    </source>
</evidence>
<dbReference type="OMA" id="CRDDYIT"/>
<comment type="caution">
    <text evidence="18">The sequence shown here is derived from an EMBL/GenBank/DDBJ whole genome shotgun (WGS) entry which is preliminary data.</text>
</comment>
<keyword evidence="9" id="KW-0969">Cilium</keyword>
<keyword evidence="6" id="KW-0282">Flagellum</keyword>
<dbReference type="Pfam" id="PF24667">
    <property type="entry name" value="MORN_DRC7"/>
    <property type="match status" value="1"/>
</dbReference>
<dbReference type="Gene3D" id="3.10.620.30">
    <property type="match status" value="1"/>
</dbReference>
<dbReference type="EMBL" id="JAGTXO010000021">
    <property type="protein sequence ID" value="KAG8462395.1"/>
    <property type="molecule type" value="Genomic_DNA"/>
</dbReference>
<evidence type="ECO:0000256" key="8">
    <source>
        <dbReference type="ARBA" id="ARBA00023054"/>
    </source>
</evidence>
<feature type="region of interest" description="Disordered" evidence="14">
    <location>
        <begin position="1"/>
        <end position="48"/>
    </location>
</feature>
<evidence type="ECO:0000256" key="2">
    <source>
        <dbReference type="ARBA" id="ARBA00010738"/>
    </source>
</evidence>
<name>A0A8J6CA98_DIALT</name>
<feature type="domain" description="Dynein regulatory complex subunit 7 MORN" evidence="16">
    <location>
        <begin position="505"/>
        <end position="772"/>
    </location>
</feature>
<dbReference type="PANTHER" id="PTHR35249:SF2">
    <property type="entry name" value="DYNEIN REGULATORY COMPLEX SUBUNIT 7"/>
    <property type="match status" value="1"/>
</dbReference>
<sequence>MAASTPPRDDEVTAADEQEEREKAAAADEQASDREPPDERDGHDELSHEEIAWTPNAKLKRISEVDVSAFPASYRSNSKKEGLVLEYVANFERQYVDLYPRRAPLLLCPLNECGMPKFICTTVRPTQLPFKPLYDYEQCAAFVADYVRYEPLELPTSLPRHMPSPTSVLRWQAGDCFDMSILLCSLLLGVGYDAYVVVGYAHGKVTACDQTDKPPHNGLGARLAEAGGGAGGNKYAVARRPPLESKFLKEQGAESEAESASARTRAAREVRLATGTDPDEAEEMDELRGKRVHAWVLLLAGKRELPDNFYVEPSTGACQRIDDGPPYYGVEAIFNAANYWVNMQPRARPAKALSWELQDTSCWEYVLIDSIGGGAFDAMAGAEDGDGGDEARADAADARPPTPPLVPPADAGAPAAAGVEPGAPDGGAADAPADRGAAAPRSAGACMPSAALAAPAAPAVGAVGGGEAEGDEVSGAVGPDNVLDLPPSWVERISLTAAQFESRCPGRSKEAIFERGTLLKWAPYARNDGLVARLTLYSDTARTQTREVHETFEQRKDKLHRRVTKVDANQVIEEFLPGRPFGLKEHELESGVRRRMRFFPSARLDGLQLREEMMGRKTIEAYTGRDDRLVYRSVSFDEASAAAVAAGSKETEPTIAKMTEKYSRQPHVDAEHDVAKRVYDVLHGQICVFYHHGPGRITASSRIYHKESWPPSVTLVDPFAKQPADSALREDYAHLVAAERECLQAFRDQERQMKDILNRRRAEEDEVQLLFSVYDTARSRHYLDADRKEDAAAAAAMHDYLTPFLPNAKSTEPLERDAALKVREACLKSLRDRLVERATIIQSRLDEENANLAKRTSTFSRNRDHADKQTEEEYERYCQAAMFRIQIIDERLKRHEKQALQKYEEMDSRLRADPRMRALLHA</sequence>
<keyword evidence="19" id="KW-1185">Reference proteome</keyword>
<evidence type="ECO:0000256" key="3">
    <source>
        <dbReference type="ARBA" id="ARBA00021303"/>
    </source>
</evidence>
<feature type="domain" description="CEP76/DRC7 peptidase-like" evidence="15">
    <location>
        <begin position="291"/>
        <end position="364"/>
    </location>
</feature>
<evidence type="ECO:0000256" key="1">
    <source>
        <dbReference type="ARBA" id="ARBA00004611"/>
    </source>
</evidence>